<dbReference type="EMBL" id="JABBVZ010000012">
    <property type="protein sequence ID" value="NMP21756.1"/>
    <property type="molecule type" value="Genomic_DNA"/>
</dbReference>
<evidence type="ECO:0000256" key="7">
    <source>
        <dbReference type="HAMAP-Rule" id="MF_00258"/>
    </source>
</evidence>
<feature type="active site" description="Proton donor/acceptor" evidence="7">
    <location>
        <position position="185"/>
    </location>
</feature>
<dbReference type="AlphaFoldDB" id="A0A7Y0L1V8"/>
<keyword evidence="3 7" id="KW-0133">Cell shape</keyword>
<name>A0A7Y0L1V8_9FIRM</name>
<feature type="active site" description="Proton donor/acceptor" evidence="7">
    <location>
        <position position="74"/>
    </location>
</feature>
<dbReference type="GO" id="GO:0008881">
    <property type="term" value="F:glutamate racemase activity"/>
    <property type="evidence" value="ECO:0007669"/>
    <property type="project" value="UniProtKB-UniRule"/>
</dbReference>
<dbReference type="InterPro" id="IPR018187">
    <property type="entry name" value="Asp/Glu_racemase_AS_1"/>
</dbReference>
<dbReference type="SUPFAM" id="SSF53681">
    <property type="entry name" value="Aspartate/glutamate racemase"/>
    <property type="match status" value="2"/>
</dbReference>
<proteinExistence type="inferred from homology"/>
<keyword evidence="4 7" id="KW-0573">Peptidoglycan synthesis</keyword>
<dbReference type="GO" id="GO:0008360">
    <property type="term" value="P:regulation of cell shape"/>
    <property type="evidence" value="ECO:0007669"/>
    <property type="project" value="UniProtKB-KW"/>
</dbReference>
<sequence length="269" mass="29190">MTSSGPIALFDSGEGGLTVLRQLLQRMPGEQFIYGADSGHFPYGEKSLQQVRDWFLAFLDFFIAQGARAVVIACNTATAAALQEAAARSPVPVIGVVEPAAERAAAISRNGSVGVLSTEATHRSGLYRSRLQAIRPQLTVISKPCPILVVMAENGQIDGVNVEDAVRACVEPVMDTGVDTIILGCTHFPHMRQVFNRVVDNRAAIVDPGEEIADRLMPLGFPKHGQTTRVKAWTTGNLERFLWVAERLCPGIPLEAHALHWKDGRVRDA</sequence>
<feature type="binding site" evidence="7">
    <location>
        <begin position="11"/>
        <end position="12"/>
    </location>
    <ligand>
        <name>substrate</name>
    </ligand>
</feature>
<dbReference type="Pfam" id="PF01177">
    <property type="entry name" value="Asp_Glu_race"/>
    <property type="match status" value="1"/>
</dbReference>
<accession>A0A7Y0L1V8</accession>
<evidence type="ECO:0000256" key="5">
    <source>
        <dbReference type="ARBA" id="ARBA00023235"/>
    </source>
</evidence>
<dbReference type="PANTHER" id="PTHR21198">
    <property type="entry name" value="GLUTAMATE RACEMASE"/>
    <property type="match status" value="1"/>
</dbReference>
<keyword evidence="9" id="KW-1185">Reference proteome</keyword>
<comment type="similarity">
    <text evidence="7">Belongs to the aspartate/glutamate racemases family.</text>
</comment>
<evidence type="ECO:0000256" key="6">
    <source>
        <dbReference type="ARBA" id="ARBA00023316"/>
    </source>
</evidence>
<dbReference type="NCBIfam" id="TIGR00067">
    <property type="entry name" value="glut_race"/>
    <property type="match status" value="1"/>
</dbReference>
<reference evidence="8 9" key="1">
    <citation type="submission" date="2020-04" db="EMBL/GenBank/DDBJ databases">
        <authorList>
            <person name="Zhang R."/>
            <person name="Schippers A."/>
        </authorList>
    </citation>
    <scope>NUCLEOTIDE SEQUENCE [LARGE SCALE GENOMIC DNA]</scope>
    <source>
        <strain evidence="8 9">DSM 109850</strain>
    </source>
</reference>
<dbReference type="InterPro" id="IPR015942">
    <property type="entry name" value="Asp/Glu/hydantoin_racemase"/>
</dbReference>
<protein>
    <recommendedName>
        <fullName evidence="2 7">Glutamate racemase</fullName>
        <ecNumber evidence="2 7">5.1.1.3</ecNumber>
    </recommendedName>
</protein>
<evidence type="ECO:0000256" key="3">
    <source>
        <dbReference type="ARBA" id="ARBA00022960"/>
    </source>
</evidence>
<gene>
    <name evidence="7 8" type="primary">murI</name>
    <name evidence="8" type="ORF">HIJ39_05245</name>
</gene>
<keyword evidence="6 7" id="KW-0961">Cell wall biogenesis/degradation</keyword>
<dbReference type="GO" id="GO:0071555">
    <property type="term" value="P:cell wall organization"/>
    <property type="evidence" value="ECO:0007669"/>
    <property type="project" value="UniProtKB-KW"/>
</dbReference>
<evidence type="ECO:0000256" key="1">
    <source>
        <dbReference type="ARBA" id="ARBA00001602"/>
    </source>
</evidence>
<evidence type="ECO:0000256" key="4">
    <source>
        <dbReference type="ARBA" id="ARBA00022984"/>
    </source>
</evidence>
<dbReference type="PROSITE" id="PS00924">
    <property type="entry name" value="ASP_GLU_RACEMASE_2"/>
    <property type="match status" value="1"/>
</dbReference>
<dbReference type="InterPro" id="IPR033134">
    <property type="entry name" value="Asp/Glu_racemase_AS_2"/>
</dbReference>
<dbReference type="UniPathway" id="UPA00219"/>
<dbReference type="GO" id="GO:0009252">
    <property type="term" value="P:peptidoglycan biosynthetic process"/>
    <property type="evidence" value="ECO:0007669"/>
    <property type="project" value="UniProtKB-UniRule"/>
</dbReference>
<dbReference type="Gene3D" id="3.40.50.1860">
    <property type="match status" value="2"/>
</dbReference>
<dbReference type="HAMAP" id="MF_00258">
    <property type="entry name" value="Glu_racemase"/>
    <property type="match status" value="1"/>
</dbReference>
<keyword evidence="5 7" id="KW-0413">Isomerase</keyword>
<evidence type="ECO:0000313" key="8">
    <source>
        <dbReference type="EMBL" id="NMP21756.1"/>
    </source>
</evidence>
<comment type="catalytic activity">
    <reaction evidence="1 7">
        <text>L-glutamate = D-glutamate</text>
        <dbReference type="Rhea" id="RHEA:12813"/>
        <dbReference type="ChEBI" id="CHEBI:29985"/>
        <dbReference type="ChEBI" id="CHEBI:29986"/>
        <dbReference type="EC" id="5.1.1.3"/>
    </reaction>
</comment>
<dbReference type="InterPro" id="IPR004391">
    <property type="entry name" value="Glu_race"/>
</dbReference>
<dbReference type="Proteomes" id="UP000533476">
    <property type="component" value="Unassembled WGS sequence"/>
</dbReference>
<dbReference type="InterPro" id="IPR001920">
    <property type="entry name" value="Asp/Glu_race"/>
</dbReference>
<comment type="function">
    <text evidence="7">Provides the (R)-glutamate required for cell wall biosynthesis.</text>
</comment>
<evidence type="ECO:0000313" key="9">
    <source>
        <dbReference type="Proteomes" id="UP000533476"/>
    </source>
</evidence>
<dbReference type="FunFam" id="3.40.50.1860:FF:000001">
    <property type="entry name" value="Glutamate racemase"/>
    <property type="match status" value="1"/>
</dbReference>
<feature type="binding site" evidence="7">
    <location>
        <begin position="43"/>
        <end position="44"/>
    </location>
    <ligand>
        <name>substrate</name>
    </ligand>
</feature>
<dbReference type="EC" id="5.1.1.3" evidence="2 7"/>
<dbReference type="PANTHER" id="PTHR21198:SF2">
    <property type="entry name" value="GLUTAMATE RACEMASE"/>
    <property type="match status" value="1"/>
</dbReference>
<dbReference type="PROSITE" id="PS00923">
    <property type="entry name" value="ASP_GLU_RACEMASE_1"/>
    <property type="match status" value="1"/>
</dbReference>
<feature type="binding site" evidence="7">
    <location>
        <begin position="75"/>
        <end position="76"/>
    </location>
    <ligand>
        <name>substrate</name>
    </ligand>
</feature>
<comment type="caution">
    <text evidence="8">The sequence shown here is derived from an EMBL/GenBank/DDBJ whole genome shotgun (WGS) entry which is preliminary data.</text>
</comment>
<organism evidence="8 9">
    <name type="scientific">Sulfobacillus harzensis</name>
    <dbReference type="NCBI Taxonomy" id="2729629"/>
    <lineage>
        <taxon>Bacteria</taxon>
        <taxon>Bacillati</taxon>
        <taxon>Bacillota</taxon>
        <taxon>Clostridia</taxon>
        <taxon>Eubacteriales</taxon>
        <taxon>Clostridiales Family XVII. Incertae Sedis</taxon>
        <taxon>Sulfobacillus</taxon>
    </lineage>
</organism>
<evidence type="ECO:0000256" key="2">
    <source>
        <dbReference type="ARBA" id="ARBA00013090"/>
    </source>
</evidence>
<dbReference type="RefSeq" id="WP_169097447.1">
    <property type="nucleotide sequence ID" value="NZ_JABBVZ010000012.1"/>
</dbReference>
<feature type="binding site" evidence="7">
    <location>
        <begin position="186"/>
        <end position="187"/>
    </location>
    <ligand>
        <name>substrate</name>
    </ligand>
</feature>
<comment type="pathway">
    <text evidence="7">Cell wall biogenesis; peptidoglycan biosynthesis.</text>
</comment>